<dbReference type="SUPFAM" id="SSF51905">
    <property type="entry name" value="FAD/NAD(P)-binding domain"/>
    <property type="match status" value="1"/>
</dbReference>
<dbReference type="InterPro" id="IPR036188">
    <property type="entry name" value="FAD/NAD-bd_sf"/>
</dbReference>
<name>A0ABV8UZ13_9GAMM</name>
<dbReference type="Pfam" id="PF04820">
    <property type="entry name" value="Trp_halogenase"/>
    <property type="match status" value="1"/>
</dbReference>
<proteinExistence type="predicted"/>
<dbReference type="RefSeq" id="WP_290264642.1">
    <property type="nucleotide sequence ID" value="NZ_JAUFQG010000006.1"/>
</dbReference>
<dbReference type="Gene3D" id="3.50.50.60">
    <property type="entry name" value="FAD/NAD(P)-binding domain"/>
    <property type="match status" value="1"/>
</dbReference>
<evidence type="ECO:0000313" key="1">
    <source>
        <dbReference type="EMBL" id="MFC4360793.1"/>
    </source>
</evidence>
<protein>
    <submittedName>
        <fullName evidence="1">Tryptophan halogenase family protein</fullName>
        <ecNumber evidence="1">1.14.19.-</ecNumber>
    </submittedName>
</protein>
<gene>
    <name evidence="1" type="ORF">ACFOX3_00695</name>
</gene>
<dbReference type="InterPro" id="IPR033856">
    <property type="entry name" value="Trp_halogen"/>
</dbReference>
<comment type="caution">
    <text evidence="1">The sequence shown here is derived from an EMBL/GenBank/DDBJ whole genome shotgun (WGS) entry which is preliminary data.</text>
</comment>
<accession>A0ABV8UZ13</accession>
<dbReference type="PIRSF" id="PIRSF011396">
    <property type="entry name" value="Trp_halogenase"/>
    <property type="match status" value="1"/>
</dbReference>
<reference evidence="2" key="1">
    <citation type="journal article" date="2019" name="Int. J. Syst. Evol. Microbiol.">
        <title>The Global Catalogue of Microorganisms (GCM) 10K type strain sequencing project: providing services to taxonomists for standard genome sequencing and annotation.</title>
        <authorList>
            <consortium name="The Broad Institute Genomics Platform"/>
            <consortium name="The Broad Institute Genome Sequencing Center for Infectious Disease"/>
            <person name="Wu L."/>
            <person name="Ma J."/>
        </authorList>
    </citation>
    <scope>NUCLEOTIDE SEQUENCE [LARGE SCALE GENOMIC DNA]</scope>
    <source>
        <strain evidence="2">CECT 8570</strain>
    </source>
</reference>
<keyword evidence="2" id="KW-1185">Reference proteome</keyword>
<dbReference type="GO" id="GO:0016491">
    <property type="term" value="F:oxidoreductase activity"/>
    <property type="evidence" value="ECO:0007669"/>
    <property type="project" value="UniProtKB-KW"/>
</dbReference>
<dbReference type="EMBL" id="JBHSCX010000001">
    <property type="protein sequence ID" value="MFC4360793.1"/>
    <property type="molecule type" value="Genomic_DNA"/>
</dbReference>
<dbReference type="Proteomes" id="UP001595840">
    <property type="component" value="Unassembled WGS sequence"/>
</dbReference>
<dbReference type="EC" id="1.14.19.-" evidence="1"/>
<organism evidence="1 2">
    <name type="scientific">Simiduia curdlanivorans</name>
    <dbReference type="NCBI Taxonomy" id="1492769"/>
    <lineage>
        <taxon>Bacteria</taxon>
        <taxon>Pseudomonadati</taxon>
        <taxon>Pseudomonadota</taxon>
        <taxon>Gammaproteobacteria</taxon>
        <taxon>Cellvibrionales</taxon>
        <taxon>Cellvibrionaceae</taxon>
        <taxon>Simiduia</taxon>
    </lineage>
</organism>
<dbReference type="PANTHER" id="PTHR43747">
    <property type="entry name" value="FAD-BINDING PROTEIN"/>
    <property type="match status" value="1"/>
</dbReference>
<dbReference type="InterPro" id="IPR050816">
    <property type="entry name" value="Flavin-dep_Halogenase_NPB"/>
</dbReference>
<dbReference type="PANTHER" id="PTHR43747:SF4">
    <property type="entry name" value="FLAVIN-DEPENDENT TRYPTOPHAN HALOGENASE"/>
    <property type="match status" value="1"/>
</dbReference>
<keyword evidence="1" id="KW-0560">Oxidoreductase</keyword>
<evidence type="ECO:0000313" key="2">
    <source>
        <dbReference type="Proteomes" id="UP001595840"/>
    </source>
</evidence>
<sequence>MTQPHWVIVGGGTAGWIAASALTHQFNGTGIRITLIESSNISTVGVGEAVIPPFMTFIRNLGINEQEFIAKVSGTFKLGIEFRDWSKLGEHYFHPFGSLGRSLNGNDFYHCWLKASHEGDAGDLLDYSPAKIMAAQHRFFPPFKMPAQSGFETANYALHFDAGLVAKELRHYAEAKGVNRIDAQVAQVITDSTGKITELLLDNGQRVNADFFIDCTGFRGLLIDQALASPFQDWSEYLPCNSAIALQSEHTGSTPPYTTASAREAGWIWRIPLQHRMGNGYVYCDRFCDDDEAIATLQTQLIGKPLHDPRVIKFTTGMRRASWKKNCIALGLSGGFLEPLESTAIHLVTRGVQFLLELLPDLTLSDEQCESLAAEYNRRLLQDYEEIRDFLILHYCLTERDDTEFWQYCRSMQLPDSLQARIALFKARGQLPPEKDELFKKDNWLAVLHGMGIAPTSYHPFTNQLPSHQLQNALQAARQQLQTGVQSIPTHDDFIAQFCKSPLG</sequence>
<dbReference type="InterPro" id="IPR006905">
    <property type="entry name" value="Flavin_halogenase"/>
</dbReference>